<comment type="function">
    <text evidence="6">Specifically catalyzes the decarboxylation of meso-diaminopimelate (meso-DAP) to L-lysine.</text>
</comment>
<dbReference type="EMBL" id="JAUSQX010000001">
    <property type="protein sequence ID" value="MDP9806739.1"/>
    <property type="molecule type" value="Genomic_DNA"/>
</dbReference>
<evidence type="ECO:0000256" key="5">
    <source>
        <dbReference type="ARBA" id="ARBA00023239"/>
    </source>
</evidence>
<evidence type="ECO:0000313" key="11">
    <source>
        <dbReference type="Proteomes" id="UP001243212"/>
    </source>
</evidence>
<comment type="catalytic activity">
    <reaction evidence="6 8">
        <text>meso-2,6-diaminopimelate + H(+) = L-lysine + CO2</text>
        <dbReference type="Rhea" id="RHEA:15101"/>
        <dbReference type="ChEBI" id="CHEBI:15378"/>
        <dbReference type="ChEBI" id="CHEBI:16526"/>
        <dbReference type="ChEBI" id="CHEBI:32551"/>
        <dbReference type="ChEBI" id="CHEBI:57791"/>
        <dbReference type="EC" id="4.1.1.20"/>
    </reaction>
</comment>
<protein>
    <recommendedName>
        <fullName evidence="6 7">Diaminopimelate decarboxylase</fullName>
        <shortName evidence="6">DAP decarboxylase</shortName>
        <shortName evidence="6">DAPDC</shortName>
        <ecNumber evidence="6 7">4.1.1.20</ecNumber>
    </recommendedName>
</protein>
<keyword evidence="2 6" id="KW-0210">Decarboxylase</keyword>
<feature type="binding site" evidence="6">
    <location>
        <begin position="308"/>
        <end position="311"/>
    </location>
    <ligand>
        <name>pyridoxal 5'-phosphate</name>
        <dbReference type="ChEBI" id="CHEBI:597326"/>
    </ligand>
</feature>
<organism evidence="10 11">
    <name type="scientific">Trueperella bonasi</name>
    <dbReference type="NCBI Taxonomy" id="312286"/>
    <lineage>
        <taxon>Bacteria</taxon>
        <taxon>Bacillati</taxon>
        <taxon>Actinomycetota</taxon>
        <taxon>Actinomycetes</taxon>
        <taxon>Actinomycetales</taxon>
        <taxon>Actinomycetaceae</taxon>
        <taxon>Trueperella</taxon>
    </lineage>
</organism>
<keyword evidence="5 6" id="KW-0456">Lyase</keyword>
<keyword evidence="11" id="KW-1185">Reference proteome</keyword>
<comment type="cofactor">
    <cofactor evidence="1 6 8">
        <name>pyridoxal 5'-phosphate</name>
        <dbReference type="ChEBI" id="CHEBI:597326"/>
    </cofactor>
</comment>
<evidence type="ECO:0000256" key="2">
    <source>
        <dbReference type="ARBA" id="ARBA00022793"/>
    </source>
</evidence>
<evidence type="ECO:0000313" key="10">
    <source>
        <dbReference type="EMBL" id="MDP9806739.1"/>
    </source>
</evidence>
<sequence>MREITPAPEPTGDVQGIWSVNTRRTDSGELEVAGVGVRDIAAKFGTPSYVLDEDDMRQRARAWKSAMDDAFANLAGAEVFYAGKAFLSKAVSRWMSEEGLNIDTASEGELRTALAAGVPGNRIGLHGNNKSVTEIELALDEGIAHIVIDSLPEVEQVAALAAARGVCAPVYVRLTTGVHAGGHDFIQTAHEDQKFGLSVNSGAAQDAMKAIASHSSLKLLGLHSHIGSQILSTEGFGEAAKAVLAVRQWAAGQGIDIPEVDLGGGYGVRYTEADAPAPPPAEFAEVLACAVREHVAETGLPAPLISIEPGRSIVAPAMLTLYRVGTIKDVHTDTGPRRYMSVDGGMSDNLRPALYGAQYTAAVASRAPEGEPVRSRVVGKHCESGDIVVHAVGLPTDTVAGDLLAVPVTGAYGRSMGSNYNMISRPGVVAVRDGRAYEILRRETIDDQLALDVG</sequence>
<feature type="binding site" evidence="6">
    <location>
        <position position="311"/>
    </location>
    <ligand>
        <name>substrate</name>
    </ligand>
</feature>
<dbReference type="Proteomes" id="UP001243212">
    <property type="component" value="Unassembled WGS sequence"/>
</dbReference>
<feature type="domain" description="Orn/DAP/Arg decarboxylase 2 N-terminal" evidence="9">
    <location>
        <begin position="55"/>
        <end position="315"/>
    </location>
</feature>
<dbReference type="NCBIfam" id="TIGR01048">
    <property type="entry name" value="lysA"/>
    <property type="match status" value="1"/>
</dbReference>
<dbReference type="SUPFAM" id="SSF51419">
    <property type="entry name" value="PLP-binding barrel"/>
    <property type="match status" value="1"/>
</dbReference>
<evidence type="ECO:0000256" key="7">
    <source>
        <dbReference type="NCBIfam" id="TIGR01048"/>
    </source>
</evidence>
<feature type="binding site" evidence="6">
    <location>
        <position position="355"/>
    </location>
    <ligand>
        <name>substrate</name>
    </ligand>
</feature>
<dbReference type="RefSeq" id="WP_307682947.1">
    <property type="nucleotide sequence ID" value="NZ_JAUSQX010000001.1"/>
</dbReference>
<dbReference type="GO" id="GO:0008836">
    <property type="term" value="F:diaminopimelate decarboxylase activity"/>
    <property type="evidence" value="ECO:0007669"/>
    <property type="project" value="UniProtKB-EC"/>
</dbReference>
<evidence type="ECO:0000256" key="3">
    <source>
        <dbReference type="ARBA" id="ARBA00022898"/>
    </source>
</evidence>
<feature type="binding site" evidence="6">
    <location>
        <position position="412"/>
    </location>
    <ligand>
        <name>substrate</name>
    </ligand>
</feature>
<comment type="similarity">
    <text evidence="6">Belongs to the Orn/Lys/Arg decarboxylase class-II family. LysA subfamily.</text>
</comment>
<feature type="binding site" evidence="6">
    <location>
        <position position="265"/>
    </location>
    <ligand>
        <name>pyridoxal 5'-phosphate</name>
        <dbReference type="ChEBI" id="CHEBI:597326"/>
    </ligand>
</feature>
<dbReference type="InterPro" id="IPR009006">
    <property type="entry name" value="Ala_racemase/Decarboxylase_C"/>
</dbReference>
<dbReference type="PANTHER" id="PTHR43727">
    <property type="entry name" value="DIAMINOPIMELATE DECARBOXYLASE"/>
    <property type="match status" value="1"/>
</dbReference>
<dbReference type="CDD" id="cd06828">
    <property type="entry name" value="PLPDE_III_DapDC"/>
    <property type="match status" value="1"/>
</dbReference>
<comment type="pathway">
    <text evidence="6 8">Amino-acid biosynthesis; L-lysine biosynthesis via DAP pathway; L-lysine from DL-2,6-diaminopimelate: step 1/1.</text>
</comment>
<keyword evidence="3 6" id="KW-0663">Pyridoxal phosphate</keyword>
<evidence type="ECO:0000256" key="1">
    <source>
        <dbReference type="ARBA" id="ARBA00001933"/>
    </source>
</evidence>
<dbReference type="EC" id="4.1.1.20" evidence="6 7"/>
<feature type="binding site" evidence="6">
    <location>
        <position position="412"/>
    </location>
    <ligand>
        <name>pyridoxal 5'-phosphate</name>
        <dbReference type="ChEBI" id="CHEBI:597326"/>
    </ligand>
</feature>
<dbReference type="InterPro" id="IPR029066">
    <property type="entry name" value="PLP-binding_barrel"/>
</dbReference>
<keyword evidence="6" id="KW-0028">Amino-acid biosynthesis</keyword>
<dbReference type="SUPFAM" id="SSF50621">
    <property type="entry name" value="Alanine racemase C-terminal domain-like"/>
    <property type="match status" value="1"/>
</dbReference>
<dbReference type="Gene3D" id="2.40.37.10">
    <property type="entry name" value="Lyase, Ornithine Decarboxylase, Chain A, domain 1"/>
    <property type="match status" value="1"/>
</dbReference>
<reference evidence="10 11" key="1">
    <citation type="submission" date="2023-07" db="EMBL/GenBank/DDBJ databases">
        <title>Sequencing the genomes of 1000 actinobacteria strains.</title>
        <authorList>
            <person name="Klenk H.-P."/>
        </authorList>
    </citation>
    <scope>NUCLEOTIDE SEQUENCE [LARGE SCALE GENOMIC DNA]</scope>
    <source>
        <strain evidence="10 11">DSM 17163</strain>
    </source>
</reference>
<accession>A0ABT9NH50</accession>
<dbReference type="HAMAP" id="MF_02120">
    <property type="entry name" value="LysA"/>
    <property type="match status" value="1"/>
</dbReference>
<comment type="caution">
    <text evidence="10">The sequence shown here is derived from an EMBL/GenBank/DDBJ whole genome shotgun (WGS) entry which is preliminary data.</text>
</comment>
<dbReference type="PRINTS" id="PR01179">
    <property type="entry name" value="ODADCRBXLASE"/>
</dbReference>
<comment type="subunit">
    <text evidence="6">Homodimer.</text>
</comment>
<feature type="modified residue" description="N6-(pyridoxal phosphate)lysine" evidence="6">
    <location>
        <position position="84"/>
    </location>
</feature>
<name>A0ABT9NH50_9ACTO</name>
<dbReference type="PANTHER" id="PTHR43727:SF2">
    <property type="entry name" value="GROUP IV DECARBOXYLASE"/>
    <property type="match status" value="1"/>
</dbReference>
<evidence type="ECO:0000256" key="6">
    <source>
        <dbReference type="HAMAP-Rule" id="MF_02120"/>
    </source>
</evidence>
<proteinExistence type="inferred from homology"/>
<dbReference type="InterPro" id="IPR000183">
    <property type="entry name" value="Orn/DAP/Arg_de-COase"/>
</dbReference>
<evidence type="ECO:0000256" key="8">
    <source>
        <dbReference type="RuleBase" id="RU003738"/>
    </source>
</evidence>
<gene>
    <name evidence="6" type="primary">lysA</name>
    <name evidence="10" type="ORF">J2S70_001321</name>
</gene>
<evidence type="ECO:0000256" key="4">
    <source>
        <dbReference type="ARBA" id="ARBA00023154"/>
    </source>
</evidence>
<feature type="binding site" evidence="6">
    <location>
        <position position="383"/>
    </location>
    <ligand>
        <name>substrate</name>
    </ligand>
</feature>
<feature type="binding site" evidence="6">
    <location>
        <position position="351"/>
    </location>
    <ligand>
        <name>substrate</name>
    </ligand>
</feature>
<dbReference type="InterPro" id="IPR022644">
    <property type="entry name" value="De-COase2_N"/>
</dbReference>
<dbReference type="Pfam" id="PF02784">
    <property type="entry name" value="Orn_Arg_deC_N"/>
    <property type="match status" value="1"/>
</dbReference>
<evidence type="ECO:0000259" key="9">
    <source>
        <dbReference type="Pfam" id="PF02784"/>
    </source>
</evidence>
<keyword evidence="4 6" id="KW-0457">Lysine biosynthesis</keyword>
<dbReference type="Gene3D" id="3.20.20.10">
    <property type="entry name" value="Alanine racemase"/>
    <property type="match status" value="1"/>
</dbReference>
<dbReference type="InterPro" id="IPR002986">
    <property type="entry name" value="DAP_deCOOHase_LysA"/>
</dbReference>
<dbReference type="PRINTS" id="PR01181">
    <property type="entry name" value="DAPDCRBXLASE"/>
</dbReference>